<reference evidence="7" key="1">
    <citation type="submission" date="2023-04" db="EMBL/GenBank/DDBJ databases">
        <authorList>
            <consortium name="ELIXIR-Norway"/>
        </authorList>
    </citation>
    <scope>NUCLEOTIDE SEQUENCE [LARGE SCALE GENOMIC DNA]</scope>
</reference>
<evidence type="ECO:0008006" key="9">
    <source>
        <dbReference type="Google" id="ProtNLM"/>
    </source>
</evidence>
<feature type="repeat" description="ANK" evidence="2">
    <location>
        <begin position="141"/>
        <end position="173"/>
    </location>
</feature>
<feature type="region of interest" description="Disordered" evidence="4">
    <location>
        <begin position="218"/>
        <end position="266"/>
    </location>
</feature>
<feature type="coiled-coil region" evidence="3">
    <location>
        <begin position="1037"/>
        <end position="1351"/>
    </location>
</feature>
<name>A0ABN8Y0D3_RANTA</name>
<feature type="region of interest" description="Disordered" evidence="4">
    <location>
        <begin position="1"/>
        <end position="32"/>
    </location>
</feature>
<sequence>MKKIFGFGGKKGESPLGSSISPGRDGGQRSSFQSGYRIRDKDLGKIHKAATVGNVAKVQQILLLGKNGLNDRDKMNRTALHLACANGHSAVVTLLLERKCLLDLCDSEHRTALMKAVECQEEECATLLLEHGADPNVRDVRGNTALHYAVYCQSMSLAAKLLSYDADIEARNKDDLTPLSLAISERKQQMVEFLAKKEANIHAGDKMKSIRQLISEYEEERPKTPPENSNPEDESSEEDSLSRLSNKPGVDSWPTSDDEDLNLETKNVLKPNLTKLMNASQQSKRNIEAKCGIVRPESTAFSEGNNSDSEIEDVVETIPEPSPGVQGFSHPAFPSPEPLAQPIKFLAGLGLTKEGATKPENVEKESDTGIIERAPQEQINLDHLSSVDGTHKNNRSDMMSALGLGEEEDIESPWDSESISENLPQKYVDLLSGAAGQRGKNTLNGQVEDVSYIPSCMIGSRNFKMAKLEEPRHVGIPVVHTDSPEKYPNVKPTVLVKDSVPNKTVGMKDLQTSTSAELDLEMTSEEEEEKPVGDENNHSQVEEEKKKHKSSEVEVSDNVCDTADESRLIQQRKSGGNSNQEFAVMENEGSDSSDPGVHRKEIKKKDSGKWTPEECVIAPIFEKTDSLTGGLLHVNDDSILSEVDQDDDRPAKKTSNENNKVKEQINSVDDLDDLTQSSETASEDGELLYCKNSMLLIEQLDTGCKDSVSLLKIRDTILSYERLVELKKSHCELLRGKIKKMESKVSGLQKELSETKEVKSQLEHQKVEWERELGSLRFTLKQEEEQRRNADMLYEKIREQLRRKEDQYSKEVEMKQQLELTVRALEMELKTVRNDLHQVIEERNDTQKQLTRERNARILQDGILANHLAKQKEIEMANKEMNSEVSDSCEEAKDLLLKNHMLHDEIAMLRLEIDAVKNQNQEKEKKYFEDIEIVKGKNDDLQKAIKLNEETLTQTIFQYTGQLNALTAENTMLNSKLENEKESKQRLETEVESYRSRLAAALHDYDQGQTSKRDLELAFQRARDEWLHLQDKMNFDVSNLKENNEMLSQQLSRAESKFNNLEIKLHHTREALREKILMLERVQRDLSQAECQKQEIEHMYQNEQGKVNKYIGKQESLEERLSQLQSENMLLRQQLDDSQNKADSKEKTVISIQDQFQQIVRKLQAESEKQGLILEERNKELINECNHLKERMYQYENEKTEREAVVRQLQQELADTLKKQSMSEASLEVLSRYRANLEAEAQDLKKKLCQLTSQLQEAQDQLTEAVRCAEKTQDHVQKLEIENAELQTTVKKQAGKIEQLEKNLLSTRSSEDEKEQLKKYIELKQSLEDRLDQEKKKNSELETEITGFKKVLKMTRRKLNEYENGELSFHGDLKTSQTEMDIQINMLKHKIDDLTAELETASSKCLHLDAKNQVLREELLSMKGMQKKCEKLEKNKKKLEQEVVNLRSLIEMNMIEHSQIEQYKREIEERARQELVEKLKEVNLFLQMQAASQENLEQLQEKNNASIRSQMELRIKDLESELSKVKTLQEDSHKAELEKYKHLYLVELAVRKSLEGKLDKTHERLAEISTKLEVEKQQNRSLLSTLSTRPVLEPPCVGNFNNPLVLNGNLTLRANGGFSTSIPRPSNDSMETYLTKMRQELDRSITRELREAAAEFESESYGLSPLGATDGSNLYEDLLLKTSQEYVQVLKKKYMI</sequence>
<feature type="compositionally biased region" description="Acidic residues" evidence="4">
    <location>
        <begin position="230"/>
        <end position="239"/>
    </location>
</feature>
<proteinExistence type="predicted"/>
<organism evidence="7 8">
    <name type="scientific">Rangifer tarandus platyrhynchus</name>
    <name type="common">Svalbard reindeer</name>
    <dbReference type="NCBI Taxonomy" id="3082113"/>
    <lineage>
        <taxon>Eukaryota</taxon>
        <taxon>Metazoa</taxon>
        <taxon>Chordata</taxon>
        <taxon>Craniata</taxon>
        <taxon>Vertebrata</taxon>
        <taxon>Euteleostomi</taxon>
        <taxon>Mammalia</taxon>
        <taxon>Eutheria</taxon>
        <taxon>Laurasiatheria</taxon>
        <taxon>Artiodactyla</taxon>
        <taxon>Ruminantia</taxon>
        <taxon>Pecora</taxon>
        <taxon>Cervidae</taxon>
        <taxon>Odocoileinae</taxon>
        <taxon>Rangifer</taxon>
    </lineage>
</organism>
<dbReference type="PANTHER" id="PTHR24147:SF60">
    <property type="entry name" value="ANKYRIN REPEAT DOMAIN-CONTAINING PROTEIN 26-RELATED"/>
    <property type="match status" value="1"/>
</dbReference>
<evidence type="ECO:0000256" key="4">
    <source>
        <dbReference type="SAM" id="MobiDB-lite"/>
    </source>
</evidence>
<dbReference type="PROSITE" id="PS50297">
    <property type="entry name" value="ANK_REP_REGION"/>
    <property type="match status" value="3"/>
</dbReference>
<dbReference type="Gene3D" id="1.25.40.20">
    <property type="entry name" value="Ankyrin repeat-containing domain"/>
    <property type="match status" value="1"/>
</dbReference>
<dbReference type="PROSITE" id="PS50088">
    <property type="entry name" value="ANK_REPEAT"/>
    <property type="match status" value="4"/>
</dbReference>
<dbReference type="Proteomes" id="UP001176941">
    <property type="component" value="Chromosome 11"/>
</dbReference>
<feature type="coiled-coil region" evidence="3">
    <location>
        <begin position="963"/>
        <end position="1004"/>
    </location>
</feature>
<feature type="domain" description="CCDC144C-like coiled-coil" evidence="6">
    <location>
        <begin position="778"/>
        <end position="1254"/>
    </location>
</feature>
<feature type="coiled-coil region" evidence="3">
    <location>
        <begin position="731"/>
        <end position="856"/>
    </location>
</feature>
<feature type="region of interest" description="Disordered" evidence="4">
    <location>
        <begin position="642"/>
        <end position="678"/>
    </location>
</feature>
<feature type="coiled-coil region" evidence="3">
    <location>
        <begin position="899"/>
        <end position="926"/>
    </location>
</feature>
<protein>
    <recommendedName>
        <fullName evidence="9">Ankyrin repeat domain 26</fullName>
    </recommendedName>
</protein>
<dbReference type="Pfam" id="PF12796">
    <property type="entry name" value="Ank_2"/>
    <property type="match status" value="2"/>
</dbReference>
<evidence type="ECO:0000259" key="5">
    <source>
        <dbReference type="Pfam" id="PF12001"/>
    </source>
</evidence>
<dbReference type="SMART" id="SM00248">
    <property type="entry name" value="ANK"/>
    <property type="match status" value="4"/>
</dbReference>
<feature type="coiled-coil region" evidence="3">
    <location>
        <begin position="1384"/>
        <end position="1449"/>
    </location>
</feature>
<evidence type="ECO:0000256" key="1">
    <source>
        <dbReference type="ARBA" id="ARBA00023054"/>
    </source>
</evidence>
<feature type="compositionally biased region" description="Basic and acidic residues" evidence="4">
    <location>
        <begin position="648"/>
        <end position="663"/>
    </location>
</feature>
<feature type="repeat" description="ANK" evidence="2">
    <location>
        <begin position="108"/>
        <end position="140"/>
    </location>
</feature>
<dbReference type="Pfam" id="PF14915">
    <property type="entry name" value="CCDC144C"/>
    <property type="match status" value="1"/>
</dbReference>
<dbReference type="InterPro" id="IPR021885">
    <property type="entry name" value="DUF3496"/>
</dbReference>
<dbReference type="SUPFAM" id="SSF48403">
    <property type="entry name" value="Ankyrin repeat"/>
    <property type="match status" value="1"/>
</dbReference>
<feature type="region of interest" description="Disordered" evidence="4">
    <location>
        <begin position="512"/>
        <end position="564"/>
    </location>
</feature>
<evidence type="ECO:0000256" key="3">
    <source>
        <dbReference type="SAM" id="Coils"/>
    </source>
</evidence>
<dbReference type="InterPro" id="IPR002110">
    <property type="entry name" value="Ankyrin_rpt"/>
</dbReference>
<gene>
    <name evidence="7" type="ORF">MRATA1EN1_LOCUS2838</name>
</gene>
<dbReference type="InterPro" id="IPR036770">
    <property type="entry name" value="Ankyrin_rpt-contain_sf"/>
</dbReference>
<dbReference type="Pfam" id="PF12001">
    <property type="entry name" value="DUF3496"/>
    <property type="match status" value="1"/>
</dbReference>
<dbReference type="EMBL" id="OX459947">
    <property type="protein sequence ID" value="CAI9153876.1"/>
    <property type="molecule type" value="Genomic_DNA"/>
</dbReference>
<feature type="repeat" description="ANK" evidence="2">
    <location>
        <begin position="174"/>
        <end position="206"/>
    </location>
</feature>
<dbReference type="InterPro" id="IPR039497">
    <property type="entry name" value="CC144C-like_CC_dom"/>
</dbReference>
<feature type="repeat" description="ANK" evidence="2">
    <location>
        <begin position="75"/>
        <end position="107"/>
    </location>
</feature>
<dbReference type="InterPro" id="IPR050657">
    <property type="entry name" value="Ankyrin_repeat_domain"/>
</dbReference>
<evidence type="ECO:0000313" key="8">
    <source>
        <dbReference type="Proteomes" id="UP001176941"/>
    </source>
</evidence>
<accession>A0ABN8Y0D3</accession>
<dbReference type="PANTHER" id="PTHR24147">
    <property type="entry name" value="ANKYRIN REPEAT DOMAIN 36-RELATED"/>
    <property type="match status" value="1"/>
</dbReference>
<feature type="domain" description="DUF3496" evidence="5">
    <location>
        <begin position="1508"/>
        <end position="1615"/>
    </location>
</feature>
<feature type="region of interest" description="Disordered" evidence="4">
    <location>
        <begin position="586"/>
        <end position="605"/>
    </location>
</feature>
<feature type="compositionally biased region" description="Basic and acidic residues" evidence="4">
    <location>
        <begin position="530"/>
        <end position="545"/>
    </location>
</feature>
<evidence type="ECO:0000256" key="2">
    <source>
        <dbReference type="PROSITE-ProRule" id="PRU00023"/>
    </source>
</evidence>
<evidence type="ECO:0000313" key="7">
    <source>
        <dbReference type="EMBL" id="CAI9153876.1"/>
    </source>
</evidence>
<feature type="compositionally biased region" description="Acidic residues" evidence="4">
    <location>
        <begin position="518"/>
        <end position="529"/>
    </location>
</feature>
<keyword evidence="8" id="KW-1185">Reference proteome</keyword>
<keyword evidence="2" id="KW-0040">ANK repeat</keyword>
<dbReference type="PRINTS" id="PR01415">
    <property type="entry name" value="ANKYRIN"/>
</dbReference>
<feature type="coiled-coil region" evidence="3">
    <location>
        <begin position="1508"/>
        <end position="1578"/>
    </location>
</feature>
<dbReference type="SUPFAM" id="SSF57997">
    <property type="entry name" value="Tropomyosin"/>
    <property type="match status" value="2"/>
</dbReference>
<keyword evidence="1 3" id="KW-0175">Coiled coil</keyword>
<feature type="compositionally biased region" description="Basic and acidic residues" evidence="4">
    <location>
        <begin position="596"/>
        <end position="605"/>
    </location>
</feature>
<evidence type="ECO:0000259" key="6">
    <source>
        <dbReference type="Pfam" id="PF14915"/>
    </source>
</evidence>